<evidence type="ECO:0000256" key="13">
    <source>
        <dbReference type="SAM" id="MobiDB-lite"/>
    </source>
</evidence>
<comment type="pathway">
    <text evidence="12">Cofactor biosynthesis; molybdopterin biosynthesis.</text>
</comment>
<feature type="binding site" evidence="12">
    <location>
        <position position="343"/>
    </location>
    <ligand>
        <name>[4Fe-4S] cluster</name>
        <dbReference type="ChEBI" id="CHEBI:49883"/>
        <label>2</label>
        <note>4Fe-4S-substrate</note>
    </ligand>
</feature>
<dbReference type="PANTHER" id="PTHR22960">
    <property type="entry name" value="MOLYBDOPTERIN COFACTOR SYNTHESIS PROTEIN A"/>
    <property type="match status" value="1"/>
</dbReference>
<dbReference type="InterPro" id="IPR050105">
    <property type="entry name" value="MoCo_biosynth_MoaA/MoaC"/>
</dbReference>
<evidence type="ECO:0000256" key="11">
    <source>
        <dbReference type="ARBA" id="ARBA00048697"/>
    </source>
</evidence>
<dbReference type="CDD" id="cd01335">
    <property type="entry name" value="Radical_SAM"/>
    <property type="match status" value="1"/>
</dbReference>
<keyword evidence="9 12" id="KW-0501">Molybdenum cofactor biosynthesis</keyword>
<keyword evidence="7 12" id="KW-0411">Iron-sulfur</keyword>
<feature type="binding site" evidence="12">
    <location>
        <position position="112"/>
    </location>
    <ligand>
        <name>S-adenosyl-L-methionine</name>
        <dbReference type="ChEBI" id="CHEBI:59789"/>
    </ligand>
</feature>
<comment type="subunit">
    <text evidence="12">Monomer and homodimer.</text>
</comment>
<dbReference type="InterPro" id="IPR040064">
    <property type="entry name" value="MoaA-like"/>
</dbReference>
<evidence type="ECO:0000256" key="4">
    <source>
        <dbReference type="ARBA" id="ARBA00022723"/>
    </source>
</evidence>
<dbReference type="CDD" id="cd21117">
    <property type="entry name" value="Twitch_MoaA"/>
    <property type="match status" value="1"/>
</dbReference>
<dbReference type="SUPFAM" id="SSF102114">
    <property type="entry name" value="Radical SAM enzymes"/>
    <property type="match status" value="1"/>
</dbReference>
<feature type="binding site" evidence="12">
    <location>
        <position position="205"/>
    </location>
    <ligand>
        <name>S-adenosyl-L-methionine</name>
        <dbReference type="ChEBI" id="CHEBI:59789"/>
    </ligand>
</feature>
<dbReference type="Proteomes" id="UP001205311">
    <property type="component" value="Unassembled WGS sequence"/>
</dbReference>
<dbReference type="EC" id="4.1.99.22" evidence="1 12"/>
<name>A0ABT1HVH4_STRSD</name>
<sequence length="413" mass="44665">MAEPLAVRGEGSRGGDRAAPAEKALRSRRPGDTPHRDDTRFVTFGRAEHRPLGTTLDCVTAVHLGWPALRSASRATGPGARPDTPALVDRFGRVATDLRVSLTDRCNLRCTYCMPAEGLDWLPTSALLTAGELSRLIRVAVERLGITEVRFTGGEPLLRRDLTQIVAATTGLRPRPSVSLTTNGIGLARRVDDLVAAGLDRINVSLDTLRPERFRAISRRDRLADVLAGLAAARAAGLSPVKVNAVLLRGVNDDEAGALLDYCLDHGYQLRFIEQMPLDPQHAWDRRSMITAEEILAALRRTHRLTPDPAERGSAPAERWLVDGGPGVVGVIASVTRPFCATCDRTRLTADGQLRTCLFARTETDLRGALRSGASDEELAELWRGAMWGKAAGHGISDSDFTQPQRPMSAIGG</sequence>
<dbReference type="HAMAP" id="MF_01225_B">
    <property type="entry name" value="MoaA_B"/>
    <property type="match status" value="1"/>
</dbReference>
<feature type="region of interest" description="Disordered" evidence="13">
    <location>
        <begin position="1"/>
        <end position="39"/>
    </location>
</feature>
<dbReference type="Gene3D" id="3.20.20.70">
    <property type="entry name" value="Aldolase class I"/>
    <property type="match status" value="1"/>
</dbReference>
<dbReference type="NCBIfam" id="TIGR02666">
    <property type="entry name" value="moaA"/>
    <property type="match status" value="1"/>
</dbReference>
<feature type="domain" description="Radical SAM core" evidence="14">
    <location>
        <begin position="90"/>
        <end position="316"/>
    </location>
</feature>
<evidence type="ECO:0000256" key="2">
    <source>
        <dbReference type="ARBA" id="ARBA00022485"/>
    </source>
</evidence>
<dbReference type="InterPro" id="IPR010505">
    <property type="entry name" value="MoaA_twitch"/>
</dbReference>
<comment type="function">
    <text evidence="12">Catalyzes the cyclization of GTP to (8S)-3',8-cyclo-7,8-dihydroguanosine 5'-triphosphate.</text>
</comment>
<organism evidence="15 16">
    <name type="scientific">Streptoalloteichus tenebrarius (strain ATCC 17920 / DSM 40477 / JCM 4838 / CBS 697.72 / NBRC 16177 / NCIMB 11028 / NRRL B-12390 / A12253. 1 / ISP 5477)</name>
    <name type="common">Streptomyces tenebrarius</name>
    <dbReference type="NCBI Taxonomy" id="1933"/>
    <lineage>
        <taxon>Bacteria</taxon>
        <taxon>Bacillati</taxon>
        <taxon>Actinomycetota</taxon>
        <taxon>Actinomycetes</taxon>
        <taxon>Pseudonocardiales</taxon>
        <taxon>Pseudonocardiaceae</taxon>
        <taxon>Streptoalloteichus</taxon>
    </lineage>
</organism>
<proteinExistence type="inferred from homology"/>
<accession>A0ABT1HVH4</accession>
<evidence type="ECO:0000256" key="9">
    <source>
        <dbReference type="ARBA" id="ARBA00023150"/>
    </source>
</evidence>
<evidence type="ECO:0000313" key="16">
    <source>
        <dbReference type="Proteomes" id="UP001205311"/>
    </source>
</evidence>
<feature type="binding site" evidence="12">
    <location>
        <position position="106"/>
    </location>
    <ligand>
        <name>[4Fe-4S] cluster</name>
        <dbReference type="ChEBI" id="CHEBI:49883"/>
        <label>1</label>
        <note>4Fe-4S-S-AdoMet</note>
    </ligand>
</feature>
<evidence type="ECO:0000256" key="12">
    <source>
        <dbReference type="HAMAP-Rule" id="MF_01225"/>
    </source>
</evidence>
<dbReference type="InterPro" id="IPR013483">
    <property type="entry name" value="MoaA"/>
</dbReference>
<dbReference type="SFLD" id="SFLDG01386">
    <property type="entry name" value="main_SPASM_domain-containing"/>
    <property type="match status" value="1"/>
</dbReference>
<reference evidence="15 16" key="1">
    <citation type="submission" date="2022-06" db="EMBL/GenBank/DDBJ databases">
        <title>Genomic Encyclopedia of Archaeal and Bacterial Type Strains, Phase II (KMG-II): from individual species to whole genera.</title>
        <authorList>
            <person name="Goeker M."/>
        </authorList>
    </citation>
    <scope>NUCLEOTIDE SEQUENCE [LARGE SCALE GENOMIC DNA]</scope>
    <source>
        <strain evidence="15 16">DSM 40477</strain>
    </source>
</reference>
<dbReference type="SFLD" id="SFLDG01383">
    <property type="entry name" value="cyclic_pyranopterin_phosphate"/>
    <property type="match status" value="1"/>
</dbReference>
<dbReference type="EMBL" id="JAMTCP010000017">
    <property type="protein sequence ID" value="MCP2259508.1"/>
    <property type="molecule type" value="Genomic_DNA"/>
</dbReference>
<comment type="caution">
    <text evidence="15">The sequence shown here is derived from an EMBL/GenBank/DDBJ whole genome shotgun (WGS) entry which is preliminary data.</text>
</comment>
<comment type="catalytic activity">
    <reaction evidence="11 12">
        <text>GTP + AH2 + S-adenosyl-L-methionine = (8S)-3',8-cyclo-7,8-dihydroguanosine 5'-triphosphate + 5'-deoxyadenosine + L-methionine + A + H(+)</text>
        <dbReference type="Rhea" id="RHEA:49576"/>
        <dbReference type="ChEBI" id="CHEBI:13193"/>
        <dbReference type="ChEBI" id="CHEBI:15378"/>
        <dbReference type="ChEBI" id="CHEBI:17319"/>
        <dbReference type="ChEBI" id="CHEBI:17499"/>
        <dbReference type="ChEBI" id="CHEBI:37565"/>
        <dbReference type="ChEBI" id="CHEBI:57844"/>
        <dbReference type="ChEBI" id="CHEBI:59789"/>
        <dbReference type="ChEBI" id="CHEBI:131766"/>
        <dbReference type="EC" id="4.1.99.22"/>
    </reaction>
</comment>
<evidence type="ECO:0000256" key="8">
    <source>
        <dbReference type="ARBA" id="ARBA00023134"/>
    </source>
</evidence>
<keyword evidence="8 12" id="KW-0342">GTP-binding</keyword>
<feature type="binding site" evidence="12">
    <location>
        <begin position="345"/>
        <end position="347"/>
    </location>
    <ligand>
        <name>GTP</name>
        <dbReference type="ChEBI" id="CHEBI:37565"/>
    </ligand>
</feature>
<dbReference type="SFLD" id="SFLDS00029">
    <property type="entry name" value="Radical_SAM"/>
    <property type="match status" value="1"/>
</dbReference>
<dbReference type="SFLD" id="SFLDG01067">
    <property type="entry name" value="SPASM/twitch_domain_containing"/>
    <property type="match status" value="1"/>
</dbReference>
<feature type="compositionally biased region" description="Basic and acidic residues" evidence="13">
    <location>
        <begin position="10"/>
        <end position="39"/>
    </location>
</feature>
<feature type="binding site" evidence="12">
    <location>
        <position position="110"/>
    </location>
    <ligand>
        <name>[4Fe-4S] cluster</name>
        <dbReference type="ChEBI" id="CHEBI:49883"/>
        <label>1</label>
        <note>4Fe-4S-S-AdoMet</note>
    </ligand>
</feature>
<feature type="binding site" evidence="12">
    <location>
        <position position="113"/>
    </location>
    <ligand>
        <name>[4Fe-4S] cluster</name>
        <dbReference type="ChEBI" id="CHEBI:49883"/>
        <label>1</label>
        <note>4Fe-4S-S-AdoMet</note>
    </ligand>
</feature>
<feature type="binding site" evidence="12">
    <location>
        <position position="357"/>
    </location>
    <ligand>
        <name>[4Fe-4S] cluster</name>
        <dbReference type="ChEBI" id="CHEBI:49883"/>
        <label>2</label>
        <note>4Fe-4S-substrate</note>
    </ligand>
</feature>
<gene>
    <name evidence="12" type="primary">moaA</name>
    <name evidence="15" type="ORF">LX15_003213</name>
</gene>
<keyword evidence="3 12" id="KW-0949">S-adenosyl-L-methionine</keyword>
<dbReference type="InterPro" id="IPR007197">
    <property type="entry name" value="rSAM"/>
</dbReference>
<dbReference type="InterPro" id="IPR013785">
    <property type="entry name" value="Aldolase_TIM"/>
</dbReference>
<feature type="binding site" evidence="12">
    <location>
        <position position="276"/>
    </location>
    <ligand>
        <name>S-adenosyl-L-methionine</name>
        <dbReference type="ChEBI" id="CHEBI:59789"/>
    </ligand>
</feature>
<evidence type="ECO:0000313" key="15">
    <source>
        <dbReference type="EMBL" id="MCP2259508.1"/>
    </source>
</evidence>
<dbReference type="PROSITE" id="PS01305">
    <property type="entry name" value="MOAA_NIFB_PQQE"/>
    <property type="match status" value="1"/>
</dbReference>
<feature type="binding site" evidence="12">
    <location>
        <position position="340"/>
    </location>
    <ligand>
        <name>[4Fe-4S] cluster</name>
        <dbReference type="ChEBI" id="CHEBI:49883"/>
        <label>2</label>
        <note>4Fe-4S-substrate</note>
    </ligand>
</feature>
<keyword evidence="5 12" id="KW-0547">Nucleotide-binding</keyword>
<keyword evidence="16" id="KW-1185">Reference proteome</keyword>
<dbReference type="InterPro" id="IPR058240">
    <property type="entry name" value="rSAM_sf"/>
</dbReference>
<evidence type="ECO:0000256" key="10">
    <source>
        <dbReference type="ARBA" id="ARBA00023239"/>
    </source>
</evidence>
<dbReference type="PROSITE" id="PS51918">
    <property type="entry name" value="RADICAL_SAM"/>
    <property type="match status" value="1"/>
</dbReference>
<dbReference type="PANTHER" id="PTHR22960:SF0">
    <property type="entry name" value="MOLYBDENUM COFACTOR BIOSYNTHESIS PROTEIN 1"/>
    <property type="match status" value="1"/>
</dbReference>
<dbReference type="InterPro" id="IPR000385">
    <property type="entry name" value="MoaA_NifB_PqqE_Fe-S-bd_CS"/>
</dbReference>
<feature type="binding site" evidence="12">
    <location>
        <position position="99"/>
    </location>
    <ligand>
        <name>GTP</name>
        <dbReference type="ChEBI" id="CHEBI:37565"/>
    </ligand>
</feature>
<comment type="cofactor">
    <cofactor evidence="12">
        <name>[4Fe-4S] cluster</name>
        <dbReference type="ChEBI" id="CHEBI:49883"/>
    </cofactor>
    <text evidence="12">Binds 2 [4Fe-4S] clusters. Binds 1 [4Fe-4S] cluster coordinated with 3 cysteines and an exchangeable S-adenosyl-L-methionine and 1 [4Fe-4S] cluster coordinated with 3 cysteines and the GTP-derived substrate.</text>
</comment>
<feature type="binding site" evidence="12">
    <location>
        <position position="154"/>
    </location>
    <ligand>
        <name>S-adenosyl-L-methionine</name>
        <dbReference type="ChEBI" id="CHEBI:59789"/>
    </ligand>
</feature>
<keyword evidence="10 12" id="KW-0456">Lyase</keyword>
<evidence type="ECO:0000256" key="6">
    <source>
        <dbReference type="ARBA" id="ARBA00023004"/>
    </source>
</evidence>
<dbReference type="Pfam" id="PF06463">
    <property type="entry name" value="Mob_synth_C"/>
    <property type="match status" value="1"/>
</dbReference>
<dbReference type="Pfam" id="PF04055">
    <property type="entry name" value="Radical_SAM"/>
    <property type="match status" value="1"/>
</dbReference>
<dbReference type="InterPro" id="IPR006638">
    <property type="entry name" value="Elp3/MiaA/NifB-like_rSAM"/>
</dbReference>
<evidence type="ECO:0000259" key="14">
    <source>
        <dbReference type="PROSITE" id="PS51918"/>
    </source>
</evidence>
<evidence type="ECO:0000256" key="3">
    <source>
        <dbReference type="ARBA" id="ARBA00022691"/>
    </source>
</evidence>
<feature type="binding site" evidence="12">
    <location>
        <position position="150"/>
    </location>
    <ligand>
        <name>GTP</name>
        <dbReference type="ChEBI" id="CHEBI:37565"/>
    </ligand>
</feature>
<evidence type="ECO:0000256" key="7">
    <source>
        <dbReference type="ARBA" id="ARBA00023014"/>
    </source>
</evidence>
<evidence type="ECO:0000256" key="1">
    <source>
        <dbReference type="ARBA" id="ARBA00012167"/>
    </source>
</evidence>
<evidence type="ECO:0000256" key="5">
    <source>
        <dbReference type="ARBA" id="ARBA00022741"/>
    </source>
</evidence>
<keyword evidence="6 12" id="KW-0408">Iron</keyword>
<dbReference type="SMART" id="SM00729">
    <property type="entry name" value="Elp3"/>
    <property type="match status" value="1"/>
</dbReference>
<keyword evidence="2 12" id="KW-0004">4Fe-4S</keyword>
<protein>
    <recommendedName>
        <fullName evidence="1 12">GTP 3',8-cyclase</fullName>
        <ecNumber evidence="1 12">4.1.99.22</ecNumber>
    </recommendedName>
    <alternativeName>
        <fullName evidence="12">Molybdenum cofactor biosynthesis protein A</fullName>
    </alternativeName>
</protein>
<feature type="binding site" evidence="12">
    <location>
        <position position="181"/>
    </location>
    <ligand>
        <name>GTP</name>
        <dbReference type="ChEBI" id="CHEBI:37565"/>
    </ligand>
</feature>
<keyword evidence="4 12" id="KW-0479">Metal-binding</keyword>
<comment type="similarity">
    <text evidence="12">Belongs to the radical SAM superfamily. MoaA family.</text>
</comment>
<feature type="binding site" evidence="12">
    <location>
        <position position="242"/>
    </location>
    <ligand>
        <name>GTP</name>
        <dbReference type="ChEBI" id="CHEBI:37565"/>
    </ligand>
</feature>